<protein>
    <submittedName>
        <fullName evidence="2">Uncharacterized protein</fullName>
    </submittedName>
</protein>
<reference evidence="2" key="2">
    <citation type="submission" date="2020-05" db="UniProtKB">
        <authorList>
            <consortium name="EnsemblMetazoa"/>
        </authorList>
    </citation>
    <scope>IDENTIFICATION</scope>
    <source>
        <strain evidence="2">MINIMUS1</strain>
    </source>
</reference>
<accession>A0A182VUS4</accession>
<keyword evidence="1" id="KW-0732">Signal</keyword>
<dbReference type="Proteomes" id="UP000075920">
    <property type="component" value="Unassembled WGS sequence"/>
</dbReference>
<feature type="chain" id="PRO_5008140293" evidence="1">
    <location>
        <begin position="23"/>
        <end position="68"/>
    </location>
</feature>
<proteinExistence type="predicted"/>
<feature type="signal peptide" evidence="1">
    <location>
        <begin position="1"/>
        <end position="22"/>
    </location>
</feature>
<keyword evidence="3" id="KW-1185">Reference proteome</keyword>
<dbReference type="EnsemblMetazoa" id="AMIN001818-RA">
    <property type="protein sequence ID" value="AMIN001818-PA"/>
    <property type="gene ID" value="AMIN001818"/>
</dbReference>
<evidence type="ECO:0000256" key="1">
    <source>
        <dbReference type="SAM" id="SignalP"/>
    </source>
</evidence>
<dbReference type="VEuPathDB" id="VectorBase:AMIN001818"/>
<organism evidence="2 3">
    <name type="scientific">Anopheles minimus</name>
    <dbReference type="NCBI Taxonomy" id="112268"/>
    <lineage>
        <taxon>Eukaryota</taxon>
        <taxon>Metazoa</taxon>
        <taxon>Ecdysozoa</taxon>
        <taxon>Arthropoda</taxon>
        <taxon>Hexapoda</taxon>
        <taxon>Insecta</taxon>
        <taxon>Pterygota</taxon>
        <taxon>Neoptera</taxon>
        <taxon>Endopterygota</taxon>
        <taxon>Diptera</taxon>
        <taxon>Nematocera</taxon>
        <taxon>Culicoidea</taxon>
        <taxon>Culicidae</taxon>
        <taxon>Anophelinae</taxon>
        <taxon>Anopheles</taxon>
    </lineage>
</organism>
<reference evidence="3" key="1">
    <citation type="submission" date="2013-03" db="EMBL/GenBank/DDBJ databases">
        <title>The Genome Sequence of Anopheles minimus MINIMUS1.</title>
        <authorList>
            <consortium name="The Broad Institute Genomics Platform"/>
            <person name="Neafsey D.E."/>
            <person name="Walton C."/>
            <person name="Walker B."/>
            <person name="Young S.K."/>
            <person name="Zeng Q."/>
            <person name="Gargeya S."/>
            <person name="Fitzgerald M."/>
            <person name="Haas B."/>
            <person name="Abouelleil A."/>
            <person name="Allen A.W."/>
            <person name="Alvarado L."/>
            <person name="Arachchi H.M."/>
            <person name="Berlin A.M."/>
            <person name="Chapman S.B."/>
            <person name="Gainer-Dewar J."/>
            <person name="Goldberg J."/>
            <person name="Griggs A."/>
            <person name="Gujja S."/>
            <person name="Hansen M."/>
            <person name="Howarth C."/>
            <person name="Imamovic A."/>
            <person name="Ireland A."/>
            <person name="Larimer J."/>
            <person name="McCowan C."/>
            <person name="Murphy C."/>
            <person name="Pearson M."/>
            <person name="Poon T.W."/>
            <person name="Priest M."/>
            <person name="Roberts A."/>
            <person name="Saif S."/>
            <person name="Shea T."/>
            <person name="Sisk P."/>
            <person name="Sykes S."/>
            <person name="Wortman J."/>
            <person name="Nusbaum C."/>
            <person name="Birren B."/>
        </authorList>
    </citation>
    <scope>NUCLEOTIDE SEQUENCE [LARGE SCALE GENOMIC DNA]</scope>
    <source>
        <strain evidence="3">MINIMUS1</strain>
    </source>
</reference>
<evidence type="ECO:0000313" key="3">
    <source>
        <dbReference type="Proteomes" id="UP000075920"/>
    </source>
</evidence>
<dbReference type="PROSITE" id="PS51257">
    <property type="entry name" value="PROKAR_LIPOPROTEIN"/>
    <property type="match status" value="1"/>
</dbReference>
<sequence length="68" mass="6995">MKLTIVLLVAFAILACGTGSSAAKNLVDKLVHSPVLGDLLKGIAEQLVAIDHTTSAPDAHTDTDSPTK</sequence>
<dbReference type="AlphaFoldDB" id="A0A182VUS4"/>
<evidence type="ECO:0000313" key="2">
    <source>
        <dbReference type="EnsemblMetazoa" id="AMIN001818-PA"/>
    </source>
</evidence>
<name>A0A182VUS4_9DIPT</name>